<dbReference type="AlphaFoldDB" id="A0ABD1NUK9"/>
<accession>A0ABD1NUK9</accession>
<evidence type="ECO:0000259" key="2">
    <source>
        <dbReference type="Pfam" id="PF13960"/>
    </source>
</evidence>
<sequence>MHIEKNICDSVVGTLLNIEGKSKDTNKARLDLEDMKIRKELHLIKRGDKWMKPHAAYTLSADERKKFCKFLKSVKFPDGYAANISNNVSEDDGKISGLKSHDCHMLFQRLLPAGIRPLLKKEISETLIEFSNFFQQICSRTLHVNDLEKLNKDIVFVLCKLERIFPPAFFNVMIHLAIHLPYEAILAGPVHTRWMYPIERNLGTLKQYVRNKARPEGSIAEAYVVNEALIFCSMYFGDIEKKFYRPERNYVVDKNEVRHLSVFKNNVRPLGKKEVMELPTEDHKRAHCEHMEELKRTESRNLEQLQENSFPKWFEDHELEECDDSVEEYNNDELNLDDADSEDDVFDNDDNSDYESN</sequence>
<gene>
    <name evidence="4" type="ORF">Adt_45554</name>
    <name evidence="3" type="ORF">Adt_47446</name>
</gene>
<dbReference type="Pfam" id="PF13960">
    <property type="entry name" value="DUF4218"/>
    <property type="match status" value="1"/>
</dbReference>
<evidence type="ECO:0000313" key="5">
    <source>
        <dbReference type="Proteomes" id="UP001604336"/>
    </source>
</evidence>
<feature type="domain" description="DUF4218" evidence="2">
    <location>
        <begin position="137"/>
        <end position="249"/>
    </location>
</feature>
<evidence type="ECO:0000256" key="1">
    <source>
        <dbReference type="SAM" id="MobiDB-lite"/>
    </source>
</evidence>
<dbReference type="PANTHER" id="PTHR48258:SF6">
    <property type="entry name" value="LEUCINE-RICH REPEAT DOMAIN, L DOMAIN-CONTAINING PROTEIN"/>
    <property type="match status" value="1"/>
</dbReference>
<reference evidence="3" key="1">
    <citation type="submission" date="2024-07" db="EMBL/GenBank/DDBJ databases">
        <title>Two chromosome-level genome assemblies of Korean endemic species Abeliophyllum distichum and Forsythia ovata (Oleaceae).</title>
        <authorList>
            <person name="Mun J.H."/>
        </authorList>
    </citation>
    <scope>NUCLEOTIDE SEQUENCE</scope>
    <source>
        <strain evidence="3">KNKB198505000391</strain>
        <tissue evidence="3">Leaf</tissue>
    </source>
</reference>
<dbReference type="PANTHER" id="PTHR48258">
    <property type="entry name" value="DUF4218 DOMAIN-CONTAINING PROTEIN-RELATED"/>
    <property type="match status" value="1"/>
</dbReference>
<evidence type="ECO:0000313" key="3">
    <source>
        <dbReference type="EMBL" id="KAL2455107.1"/>
    </source>
</evidence>
<feature type="region of interest" description="Disordered" evidence="1">
    <location>
        <begin position="330"/>
        <end position="357"/>
    </location>
</feature>
<organism evidence="3 5">
    <name type="scientific">Abeliophyllum distichum</name>
    <dbReference type="NCBI Taxonomy" id="126358"/>
    <lineage>
        <taxon>Eukaryota</taxon>
        <taxon>Viridiplantae</taxon>
        <taxon>Streptophyta</taxon>
        <taxon>Embryophyta</taxon>
        <taxon>Tracheophyta</taxon>
        <taxon>Spermatophyta</taxon>
        <taxon>Magnoliopsida</taxon>
        <taxon>eudicotyledons</taxon>
        <taxon>Gunneridae</taxon>
        <taxon>Pentapetalae</taxon>
        <taxon>asterids</taxon>
        <taxon>lamiids</taxon>
        <taxon>Lamiales</taxon>
        <taxon>Oleaceae</taxon>
        <taxon>Forsythieae</taxon>
        <taxon>Abeliophyllum</taxon>
    </lineage>
</organism>
<dbReference type="EMBL" id="JBFOLK010000215">
    <property type="protein sequence ID" value="KAL2455107.1"/>
    <property type="molecule type" value="Genomic_DNA"/>
</dbReference>
<comment type="caution">
    <text evidence="3">The sequence shown here is derived from an EMBL/GenBank/DDBJ whole genome shotgun (WGS) entry which is preliminary data.</text>
</comment>
<evidence type="ECO:0000313" key="4">
    <source>
        <dbReference type="EMBL" id="KAL2462134.1"/>
    </source>
</evidence>
<proteinExistence type="predicted"/>
<protein>
    <recommendedName>
        <fullName evidence="2">DUF4218 domain-containing protein</fullName>
    </recommendedName>
</protein>
<keyword evidence="5" id="KW-1185">Reference proteome</keyword>
<name>A0ABD1NUK9_9LAMI</name>
<dbReference type="Proteomes" id="UP001604336">
    <property type="component" value="Unassembled WGS sequence"/>
</dbReference>
<reference evidence="5" key="2">
    <citation type="submission" date="2024-07" db="EMBL/GenBank/DDBJ databases">
        <title>Two chromosome-level genome assemblies of Korean endemic species Abeliophyllum distichum and Forsythia ovata (Oleaceae).</title>
        <authorList>
            <person name="Jang H."/>
        </authorList>
    </citation>
    <scope>NUCLEOTIDE SEQUENCE [LARGE SCALE GENOMIC DNA]</scope>
</reference>
<dbReference type="EMBL" id="JBFOLK010000014">
    <property type="protein sequence ID" value="KAL2462134.1"/>
    <property type="molecule type" value="Genomic_DNA"/>
</dbReference>
<dbReference type="InterPro" id="IPR025452">
    <property type="entry name" value="DUF4218"/>
</dbReference>